<dbReference type="InterPro" id="IPR022380">
    <property type="entry name" value="Glu-Q_tRNA(Asp)_Synthase"/>
</dbReference>
<dbReference type="RefSeq" id="WP_186502293.1">
    <property type="nucleotide sequence ID" value="NZ_JACOGK010000005.1"/>
</dbReference>
<keyword evidence="10" id="KW-1185">Reference proteome</keyword>
<organism evidence="9 10">
    <name type="scientific">Megasphaera hominis</name>
    <dbReference type="NCBI Taxonomy" id="159836"/>
    <lineage>
        <taxon>Bacteria</taxon>
        <taxon>Bacillati</taxon>
        <taxon>Bacillota</taxon>
        <taxon>Negativicutes</taxon>
        <taxon>Veillonellales</taxon>
        <taxon>Veillonellaceae</taxon>
        <taxon>Megasphaera</taxon>
    </lineage>
</organism>
<dbReference type="InterPro" id="IPR000924">
    <property type="entry name" value="Glu/Gln-tRNA-synth"/>
</dbReference>
<evidence type="ECO:0000256" key="4">
    <source>
        <dbReference type="ARBA" id="ARBA00022833"/>
    </source>
</evidence>
<evidence type="ECO:0000256" key="6">
    <source>
        <dbReference type="ARBA" id="ARBA00023146"/>
    </source>
</evidence>
<keyword evidence="4" id="KW-0862">Zinc</keyword>
<accession>A0ABR6VG23</accession>
<evidence type="ECO:0000313" key="9">
    <source>
        <dbReference type="EMBL" id="MBC3536134.1"/>
    </source>
</evidence>
<reference evidence="9 10" key="1">
    <citation type="submission" date="2020-08" db="EMBL/GenBank/DDBJ databases">
        <authorList>
            <person name="Liu C."/>
            <person name="Sun Q."/>
        </authorList>
    </citation>
    <scope>NUCLEOTIDE SEQUENCE [LARGE SCALE GENOMIC DNA]</scope>
    <source>
        <strain evidence="9 10">NSJ-59</strain>
    </source>
</reference>
<evidence type="ECO:0000256" key="2">
    <source>
        <dbReference type="ARBA" id="ARBA00022723"/>
    </source>
</evidence>
<keyword evidence="6 7" id="KW-0030">Aminoacyl-tRNA synthetase</keyword>
<evidence type="ECO:0000256" key="7">
    <source>
        <dbReference type="RuleBase" id="RU363037"/>
    </source>
</evidence>
<keyword evidence="3 7" id="KW-0547">Nucleotide-binding</keyword>
<dbReference type="EMBL" id="JACOGK010000005">
    <property type="protein sequence ID" value="MBC3536134.1"/>
    <property type="molecule type" value="Genomic_DNA"/>
</dbReference>
<dbReference type="InterPro" id="IPR049940">
    <property type="entry name" value="GluQ/Sye"/>
</dbReference>
<comment type="similarity">
    <text evidence="7">Belongs to the class-I aminoacyl-tRNA synthetase family.</text>
</comment>
<dbReference type="NCBIfam" id="TIGR03838">
    <property type="entry name" value="queuosine_YadB"/>
    <property type="match status" value="1"/>
</dbReference>
<dbReference type="NCBIfam" id="NF004314">
    <property type="entry name" value="PRK05710.1-3"/>
    <property type="match status" value="1"/>
</dbReference>
<dbReference type="InterPro" id="IPR001412">
    <property type="entry name" value="aa-tRNA-synth_I_CS"/>
</dbReference>
<dbReference type="InterPro" id="IPR020058">
    <property type="entry name" value="Glu/Gln-tRNA-synth_Ib_cat-dom"/>
</dbReference>
<keyword evidence="1 7" id="KW-0436">Ligase</keyword>
<proteinExistence type="inferred from homology"/>
<dbReference type="PRINTS" id="PR00987">
    <property type="entry name" value="TRNASYNTHGLU"/>
</dbReference>
<dbReference type="Proteomes" id="UP000606870">
    <property type="component" value="Unassembled WGS sequence"/>
</dbReference>
<evidence type="ECO:0000256" key="5">
    <source>
        <dbReference type="ARBA" id="ARBA00022840"/>
    </source>
</evidence>
<evidence type="ECO:0000259" key="8">
    <source>
        <dbReference type="Pfam" id="PF00749"/>
    </source>
</evidence>
<evidence type="ECO:0000256" key="3">
    <source>
        <dbReference type="ARBA" id="ARBA00022741"/>
    </source>
</evidence>
<dbReference type="NCBIfam" id="NF004315">
    <property type="entry name" value="PRK05710.1-4"/>
    <property type="match status" value="1"/>
</dbReference>
<evidence type="ECO:0000256" key="1">
    <source>
        <dbReference type="ARBA" id="ARBA00022598"/>
    </source>
</evidence>
<keyword evidence="7" id="KW-0648">Protein biosynthesis</keyword>
<feature type="domain" description="Glutamyl/glutaminyl-tRNA synthetase class Ib catalytic" evidence="8">
    <location>
        <begin position="2"/>
        <end position="275"/>
    </location>
</feature>
<protein>
    <submittedName>
        <fullName evidence="9">tRNA glutamyl-Q(34) synthetase GluQRS</fullName>
    </submittedName>
</protein>
<evidence type="ECO:0000313" key="10">
    <source>
        <dbReference type="Proteomes" id="UP000606870"/>
    </source>
</evidence>
<dbReference type="PANTHER" id="PTHR43311:SF1">
    <property type="entry name" value="GLUTAMYL-Q TRNA(ASP) SYNTHETASE"/>
    <property type="match status" value="1"/>
</dbReference>
<comment type="caution">
    <text evidence="9">The sequence shown here is derived from an EMBL/GenBank/DDBJ whole genome shotgun (WGS) entry which is preliminary data.</text>
</comment>
<dbReference type="Pfam" id="PF00749">
    <property type="entry name" value="tRNA-synt_1c"/>
    <property type="match status" value="1"/>
</dbReference>
<dbReference type="SUPFAM" id="SSF52374">
    <property type="entry name" value="Nucleotidylyl transferase"/>
    <property type="match status" value="1"/>
</dbReference>
<dbReference type="Gene3D" id="3.40.50.620">
    <property type="entry name" value="HUPs"/>
    <property type="match status" value="1"/>
</dbReference>
<name>A0ABR6VG23_9FIRM</name>
<sequence length="319" mass="35452">MRGRFAPSPTGYIHVGNVWSAFLAWLQVRQAGGTLVLRIEDIDEQRSKGEFVTALLEDLTWLGLTWDEGPDTGGPCGPYVQQERYDRYAAALAQLAAQGLLYPCYCSRARLQAVGAPHAGEHVVYDGHCYGLSKEEQARQTKKPSWRVHVPARTVTFTDGVYGRQDEFLPCCCGDFVVRRADDLYAYQLAVSVDDAAMAITHVLRGRDLLSSTAQQIWLIETLGGTAPAYTHVPMLMDAGGHRLSKRQQGITVRSLRGRGVTARALLSYLAWLGGLLPERRCLSLADLVRQCRFEALRHDDIVLPDDWLSQVSDISKSF</sequence>
<dbReference type="PANTHER" id="PTHR43311">
    <property type="entry name" value="GLUTAMATE--TRNA LIGASE"/>
    <property type="match status" value="1"/>
</dbReference>
<dbReference type="InterPro" id="IPR014729">
    <property type="entry name" value="Rossmann-like_a/b/a_fold"/>
</dbReference>
<gene>
    <name evidence="9" type="primary">gluQ</name>
    <name evidence="9" type="ORF">H8J70_02525</name>
</gene>
<keyword evidence="5 7" id="KW-0067">ATP-binding</keyword>
<dbReference type="PROSITE" id="PS00178">
    <property type="entry name" value="AA_TRNA_LIGASE_I"/>
    <property type="match status" value="1"/>
</dbReference>
<keyword evidence="2" id="KW-0479">Metal-binding</keyword>